<accession>A0A544TS75</accession>
<organism evidence="1 2">
    <name type="scientific">Psychrobacillus vulpis</name>
    <dbReference type="NCBI Taxonomy" id="2325572"/>
    <lineage>
        <taxon>Bacteria</taxon>
        <taxon>Bacillati</taxon>
        <taxon>Bacillota</taxon>
        <taxon>Bacilli</taxon>
        <taxon>Bacillales</taxon>
        <taxon>Bacillaceae</taxon>
        <taxon>Psychrobacillus</taxon>
    </lineage>
</organism>
<dbReference type="AlphaFoldDB" id="A0A544TS75"/>
<evidence type="ECO:0000313" key="2">
    <source>
        <dbReference type="Proteomes" id="UP000316626"/>
    </source>
</evidence>
<keyword evidence="2" id="KW-1185">Reference proteome</keyword>
<dbReference type="EMBL" id="VDGI01000006">
    <property type="protein sequence ID" value="TQR20294.1"/>
    <property type="molecule type" value="Genomic_DNA"/>
</dbReference>
<comment type="caution">
    <text evidence="1">The sequence shown here is derived from an EMBL/GenBank/DDBJ whole genome shotgun (WGS) entry which is preliminary data.</text>
</comment>
<sequence length="192" mass="22950">MKALEEEANYLEKVKEEGQINREIIYLMDEHIHRMRIAVTNRMQYRGLFILTLVKRSVYSLKKLVTSKSKHNLKKRMTKNKNIIQLKVDMSKAAIEYLKAHMTPEKEETYLLIIGEYNEMILKFKLAKTGVDSVHYMQVKREIQDKAFQAERDEIQNLFENGEITLEVTRKMRKQINIREAYWMEENSVHSH</sequence>
<dbReference type="Proteomes" id="UP000316626">
    <property type="component" value="Unassembled WGS sequence"/>
</dbReference>
<name>A0A544TS75_9BACI</name>
<gene>
    <name evidence="1" type="ORF">FG384_07575</name>
</gene>
<dbReference type="OrthoDB" id="9809206at2"/>
<protein>
    <submittedName>
        <fullName evidence="1">Uncharacterized protein</fullName>
    </submittedName>
</protein>
<evidence type="ECO:0000313" key="1">
    <source>
        <dbReference type="EMBL" id="TQR20294.1"/>
    </source>
</evidence>
<dbReference type="RefSeq" id="WP_142641990.1">
    <property type="nucleotide sequence ID" value="NZ_VDGI01000006.1"/>
</dbReference>
<reference evidence="1 2" key="1">
    <citation type="submission" date="2019-06" db="EMBL/GenBank/DDBJ databases">
        <title>Psychrobacillus vulpis sp. nov., a new species isolated from feces of a red fox that inhabits in The Tablas de Daimiel Natural Park, Albacete, Spain.</title>
        <authorList>
            <person name="Rodriguez M."/>
            <person name="Reina J.C."/>
            <person name="Bejar V."/>
            <person name="Llamas I."/>
        </authorList>
    </citation>
    <scope>NUCLEOTIDE SEQUENCE [LARGE SCALE GENOMIC DNA]</scope>
    <source>
        <strain evidence="1 2">Z8</strain>
    </source>
</reference>
<proteinExistence type="predicted"/>